<evidence type="ECO:0000313" key="3">
    <source>
        <dbReference type="Proteomes" id="UP000249419"/>
    </source>
</evidence>
<protein>
    <submittedName>
        <fullName evidence="2">Uncharacterized protein</fullName>
    </submittedName>
</protein>
<dbReference type="Proteomes" id="UP000249419">
    <property type="component" value="Unassembled WGS sequence"/>
</dbReference>
<sequence length="58" mass="6081">MAGWVRSARQHRDQIEHLDGAGRAEGVGENGRERLVAQPGPQFALVVGAVVFIAATAG</sequence>
<dbReference type="EMBL" id="PYAG01000012">
    <property type="protein sequence ID" value="RAO34019.1"/>
    <property type="molecule type" value="Genomic_DNA"/>
</dbReference>
<gene>
    <name evidence="2" type="ORF">PSN13_02886</name>
</gene>
<evidence type="ECO:0000256" key="1">
    <source>
        <dbReference type="SAM" id="MobiDB-lite"/>
    </source>
</evidence>
<organism evidence="2 3">
    <name type="scientific">Micromonospora saelicesensis</name>
    <dbReference type="NCBI Taxonomy" id="285676"/>
    <lineage>
        <taxon>Bacteria</taxon>
        <taxon>Bacillati</taxon>
        <taxon>Actinomycetota</taxon>
        <taxon>Actinomycetes</taxon>
        <taxon>Micromonosporales</taxon>
        <taxon>Micromonosporaceae</taxon>
        <taxon>Micromonospora</taxon>
    </lineage>
</organism>
<feature type="compositionally biased region" description="Basic and acidic residues" evidence="1">
    <location>
        <begin position="10"/>
        <end position="22"/>
    </location>
</feature>
<comment type="caution">
    <text evidence="2">The sequence shown here is derived from an EMBL/GenBank/DDBJ whole genome shotgun (WGS) entry which is preliminary data.</text>
</comment>
<feature type="region of interest" description="Disordered" evidence="1">
    <location>
        <begin position="1"/>
        <end position="33"/>
    </location>
</feature>
<accession>A0A328NMP8</accession>
<dbReference type="RefSeq" id="WP_181548673.1">
    <property type="nucleotide sequence ID" value="NZ_CP192017.1"/>
</dbReference>
<evidence type="ECO:0000313" key="2">
    <source>
        <dbReference type="EMBL" id="RAO34019.1"/>
    </source>
</evidence>
<name>A0A328NMP8_9ACTN</name>
<reference evidence="2 3" key="1">
    <citation type="submission" date="2018-03" db="EMBL/GenBank/DDBJ databases">
        <title>Defining the species Micromonospora saelicesensis and Micromonospora noduli under the framework of genomics.</title>
        <authorList>
            <person name="Riesco R."/>
            <person name="Trujillo M.E."/>
        </authorList>
    </citation>
    <scope>NUCLEOTIDE SEQUENCE [LARGE SCALE GENOMIC DNA]</scope>
    <source>
        <strain evidence="2 3">PSN13</strain>
    </source>
</reference>
<proteinExistence type="predicted"/>
<dbReference type="AlphaFoldDB" id="A0A328NMP8"/>